<proteinExistence type="inferred from homology"/>
<dbReference type="GO" id="GO:0052689">
    <property type="term" value="F:carboxylic ester hydrolase activity"/>
    <property type="evidence" value="ECO:0007669"/>
    <property type="project" value="UniProtKB-KW"/>
</dbReference>
<accession>A0A939E1I5</accession>
<evidence type="ECO:0000313" key="7">
    <source>
        <dbReference type="Proteomes" id="UP000664332"/>
    </source>
</evidence>
<dbReference type="PANTHER" id="PTHR33630">
    <property type="entry name" value="CUTINASE RV1984C-RELATED-RELATED"/>
    <property type="match status" value="1"/>
</dbReference>
<feature type="compositionally biased region" description="Low complexity" evidence="5">
    <location>
        <begin position="303"/>
        <end position="318"/>
    </location>
</feature>
<evidence type="ECO:0000313" key="6">
    <source>
        <dbReference type="EMBL" id="MBN9645265.1"/>
    </source>
</evidence>
<dbReference type="SUPFAM" id="SSF53474">
    <property type="entry name" value="alpha/beta-Hydrolases"/>
    <property type="match status" value="1"/>
</dbReference>
<gene>
    <name evidence="6" type="ORF">JZY06_11680</name>
</gene>
<dbReference type="InterPro" id="IPR000675">
    <property type="entry name" value="Cutinase/axe"/>
</dbReference>
<sequence>MKKILTVLLALIVVGFIGFGVLTWLGGRDTVDTPPPDAQPTGPVQPDWCPDVEVIAAPGTWESSAVDDPVNPTANPNALLLNVTRPLQDQYPADKVKVWTLPYTAQFKNAGSMDEMSYDDSRNEGITRLDEELKKTHGDCPLTDFIMIGFSQGAIIVGDTANQIGTGIGAVDAERVRGVALVADGRREAGVGQSVGTPVPGVGAEISLKPLNAAVQLVMPGATMRGPRPGGFGALDDRTVEICAPGDHICAAPIDVTDALERARNLIDHNGVHAQYAGNMAVFGTETTPEWLVRWTNNLINQAPAEPAAPPAGTDPAAGSGTVTSVPPIPQG</sequence>
<evidence type="ECO:0000256" key="1">
    <source>
        <dbReference type="ARBA" id="ARBA00007534"/>
    </source>
</evidence>
<dbReference type="AlphaFoldDB" id="A0A939E1I5"/>
<keyword evidence="7" id="KW-1185">Reference proteome</keyword>
<comment type="caution">
    <text evidence="6">The sequence shown here is derived from an EMBL/GenBank/DDBJ whole genome shotgun (WGS) entry which is preliminary data.</text>
</comment>
<dbReference type="Pfam" id="PF01083">
    <property type="entry name" value="Cutinase"/>
    <property type="match status" value="1"/>
</dbReference>
<dbReference type="Gene3D" id="3.40.50.1820">
    <property type="entry name" value="alpha/beta hydrolase"/>
    <property type="match status" value="1"/>
</dbReference>
<reference evidence="6" key="1">
    <citation type="submission" date="2021-03" db="EMBL/GenBank/DDBJ databases">
        <authorList>
            <person name="Sun Q."/>
        </authorList>
    </citation>
    <scope>NUCLEOTIDE SEQUENCE</scope>
    <source>
        <strain evidence="6">CCM 8862</strain>
    </source>
</reference>
<dbReference type="InterPro" id="IPR029058">
    <property type="entry name" value="AB_hydrolase_fold"/>
</dbReference>
<feature type="region of interest" description="Disordered" evidence="5">
    <location>
        <begin position="303"/>
        <end position="332"/>
    </location>
</feature>
<protein>
    <submittedName>
        <fullName evidence="6">Cutinase family protein</fullName>
    </submittedName>
</protein>
<dbReference type="SMART" id="SM01110">
    <property type="entry name" value="Cutinase"/>
    <property type="match status" value="1"/>
</dbReference>
<organism evidence="6 7">
    <name type="scientific">Corynebacterium mendelii</name>
    <dbReference type="NCBI Taxonomy" id="2765362"/>
    <lineage>
        <taxon>Bacteria</taxon>
        <taxon>Bacillati</taxon>
        <taxon>Actinomycetota</taxon>
        <taxon>Actinomycetes</taxon>
        <taxon>Mycobacteriales</taxon>
        <taxon>Corynebacteriaceae</taxon>
        <taxon>Corynebacterium</taxon>
    </lineage>
</organism>
<evidence type="ECO:0000256" key="3">
    <source>
        <dbReference type="ARBA" id="ARBA00022801"/>
    </source>
</evidence>
<comment type="similarity">
    <text evidence="1">Belongs to the cutinase family.</text>
</comment>
<evidence type="ECO:0000256" key="5">
    <source>
        <dbReference type="SAM" id="MobiDB-lite"/>
    </source>
</evidence>
<keyword evidence="3" id="KW-0378">Hydrolase</keyword>
<dbReference type="EMBL" id="JAFLEQ010000017">
    <property type="protein sequence ID" value="MBN9645265.1"/>
    <property type="molecule type" value="Genomic_DNA"/>
</dbReference>
<dbReference type="RefSeq" id="WP_207279727.1">
    <property type="nucleotide sequence ID" value="NZ_JAFLEQ010000017.1"/>
</dbReference>
<evidence type="ECO:0000256" key="4">
    <source>
        <dbReference type="ARBA" id="ARBA00023157"/>
    </source>
</evidence>
<dbReference type="Proteomes" id="UP000664332">
    <property type="component" value="Unassembled WGS sequence"/>
</dbReference>
<evidence type="ECO:0000256" key="2">
    <source>
        <dbReference type="ARBA" id="ARBA00022487"/>
    </source>
</evidence>
<keyword evidence="4" id="KW-1015">Disulfide bond</keyword>
<dbReference type="PANTHER" id="PTHR33630:SF9">
    <property type="entry name" value="CUTINASE 4"/>
    <property type="match status" value="1"/>
</dbReference>
<name>A0A939E1I5_9CORY</name>
<keyword evidence="2" id="KW-0719">Serine esterase</keyword>